<sequence length="114" mass="12366">MRPLLLFLATATTGLLTGCSTLWCTDPDEPEPACSTPATVRYPMCNVANCPEHPILLVLNDGRELRPFGTDWDAFQTTNASALPDQVMISYTPEATPAIHTWQNATITCISAAQ</sequence>
<dbReference type="OrthoDB" id="886497at2"/>
<dbReference type="EMBL" id="VAJM01000011">
    <property type="protein sequence ID" value="TLM89836.1"/>
    <property type="molecule type" value="Genomic_DNA"/>
</dbReference>
<dbReference type="Proteomes" id="UP000305517">
    <property type="component" value="Unassembled WGS sequence"/>
</dbReference>
<dbReference type="PROSITE" id="PS51257">
    <property type="entry name" value="PROKAR_LIPOPROTEIN"/>
    <property type="match status" value="1"/>
</dbReference>
<accession>A0A5R8WLR8</accession>
<gene>
    <name evidence="1" type="ORF">FDY95_19725</name>
</gene>
<proteinExistence type="predicted"/>
<organism evidence="1 2">
    <name type="scientific">Hymenobacter jeollabukensis</name>
    <dbReference type="NCBI Taxonomy" id="2025313"/>
    <lineage>
        <taxon>Bacteria</taxon>
        <taxon>Pseudomonadati</taxon>
        <taxon>Bacteroidota</taxon>
        <taxon>Cytophagia</taxon>
        <taxon>Cytophagales</taxon>
        <taxon>Hymenobacteraceae</taxon>
        <taxon>Hymenobacter</taxon>
    </lineage>
</organism>
<reference evidence="1 2" key="1">
    <citation type="submission" date="2019-05" db="EMBL/GenBank/DDBJ databases">
        <title>Hymenobacter edaphi sp. nov., isolated from abandoned arsenic-contaminated farmland soil.</title>
        <authorList>
            <person name="Nie L."/>
        </authorList>
    </citation>
    <scope>NUCLEOTIDE SEQUENCE [LARGE SCALE GENOMIC DNA]</scope>
    <source>
        <strain evidence="1 2">1-3-3-8</strain>
    </source>
</reference>
<dbReference type="RefSeq" id="WP_138080244.1">
    <property type="nucleotide sequence ID" value="NZ_VAJM01000011.1"/>
</dbReference>
<evidence type="ECO:0000313" key="1">
    <source>
        <dbReference type="EMBL" id="TLM89836.1"/>
    </source>
</evidence>
<dbReference type="AlphaFoldDB" id="A0A5R8WLR8"/>
<comment type="caution">
    <text evidence="1">The sequence shown here is derived from an EMBL/GenBank/DDBJ whole genome shotgun (WGS) entry which is preliminary data.</text>
</comment>
<evidence type="ECO:0000313" key="2">
    <source>
        <dbReference type="Proteomes" id="UP000305517"/>
    </source>
</evidence>
<protein>
    <submittedName>
        <fullName evidence="1">Uncharacterized protein</fullName>
    </submittedName>
</protein>
<name>A0A5R8WLR8_9BACT</name>
<keyword evidence="2" id="KW-1185">Reference proteome</keyword>